<sequence>MVDDLLVSETFFQTFRVPDEKEPVRIPVVIHPTLNELYILWSDITDCFPKAARIQFQDIYIPKLRDASLYRVKPHGIRFHPGIVLDIIYRAKPSISVRKMSRSSRIQDEIAGAAYQVARKTPDQDINATTDDERDSQTREEEMDEVEVEVKNEEETGKKEEEVEKSKESSEEEFSPSSQHLFSSFARDSQLDFPRSVEAIDHVGQEKPLDIRVLIKHRVQDILKSRVSLQDCGVSKFFFFLPILENPITTSTEPAASTPSQLTYTTTTTVVEQGLHDNTKYQLYYLCDCGDIPGFEDIWHAHWRLSDGEKALSPTSDESFSQDQLEELIPLVGDYMMGVLEMLKYGVYVEKVPQAATRRISLAIENLQSKGVRSSEDILSEMSLDTGIVVNEVMLERLQPIAPLNNNSRTEVQNCIFHLRTRKHPRYYLCRVSMGDVRRLCQFHLFSMLPHSVLTEAQRFAVDPSSTDSSYDYKRGVFSSRIMSMQRAREFFQLAAQMPSIPTFRVSLEWRLSAEDEQEVADAIGGLSAVVVQLTVPTGTGAQRGSVSGCADGFELVIFAALRNSKVEDFSIFKRMLDTGRAYPEFLGRRLYGHSSTKLRSDTLAVVSKGMKDCGMRVALRAHNARQAIASVRRAARGLHHLSKLYLQVPGEADLTINLAGSYIEDTDFNSGELLPFFMKRHWRDGLRCLSSKVLETAVSQLGCLTEAKIGISLEEDRSKVRDLIKLNEGLRSLEMKYRSDEDPSNIFEAFKALLFRHPRIESFKVLKHQIFYPREDSIFHWRNLREPTKMRVEISCYGGDNIHSMFQRYTPAIERLWITELRLDEAIVLEKSLRSKKGPLALKHITIVDVHLMEPSVRNVLQRIILRRDIEKVIVQGNLDPDENGCDDGQASDDWDTTGESACAALRYVQDQKTIAVEAWAAFLIAIRSKITALDVGNDPKSRVLKALEMQMEDSLDMPKLTSLALSSDMETNLFSDRWLEALLRSKQELSMQRVPSDNESNPASTSTTTAANSVKLDETKEISVPAPKNHTKASQAITELYLYGVKLSDGEWTRLFGYLDFSQLVKFEVLARSPISSATLLQLTDVFMQSGMNLRKFALRDRQTIDKATKAVIQGKLQSKTISGDVEVDINRYFTKNHPTFRLELDCPYE</sequence>
<organism evidence="2 3">
    <name type="scientific">Linnemannia gamsii</name>
    <dbReference type="NCBI Taxonomy" id="64522"/>
    <lineage>
        <taxon>Eukaryota</taxon>
        <taxon>Fungi</taxon>
        <taxon>Fungi incertae sedis</taxon>
        <taxon>Mucoromycota</taxon>
        <taxon>Mortierellomycotina</taxon>
        <taxon>Mortierellomycetes</taxon>
        <taxon>Mortierellales</taxon>
        <taxon>Mortierellaceae</taxon>
        <taxon>Linnemannia</taxon>
    </lineage>
</organism>
<gene>
    <name evidence="2" type="ORF">BGZ97_010651</name>
</gene>
<evidence type="ECO:0000313" key="2">
    <source>
        <dbReference type="EMBL" id="KAG0312972.1"/>
    </source>
</evidence>
<proteinExistence type="predicted"/>
<evidence type="ECO:0000313" key="3">
    <source>
        <dbReference type="Proteomes" id="UP000823405"/>
    </source>
</evidence>
<protein>
    <submittedName>
        <fullName evidence="2">Uncharacterized protein</fullName>
    </submittedName>
</protein>
<feature type="compositionally biased region" description="Low complexity" evidence="1">
    <location>
        <begin position="1000"/>
        <end position="1014"/>
    </location>
</feature>
<dbReference type="Proteomes" id="UP000823405">
    <property type="component" value="Unassembled WGS sequence"/>
</dbReference>
<dbReference type="AlphaFoldDB" id="A0A9P6R5A1"/>
<feature type="compositionally biased region" description="Basic and acidic residues" evidence="1">
    <location>
        <begin position="148"/>
        <end position="169"/>
    </location>
</feature>
<feature type="region of interest" description="Disordered" evidence="1">
    <location>
        <begin position="116"/>
        <end position="179"/>
    </location>
</feature>
<name>A0A9P6R5A1_9FUNG</name>
<comment type="caution">
    <text evidence="2">The sequence shown here is derived from an EMBL/GenBank/DDBJ whole genome shotgun (WGS) entry which is preliminary data.</text>
</comment>
<reference evidence="2" key="1">
    <citation type="journal article" date="2020" name="Fungal Divers.">
        <title>Resolving the Mortierellaceae phylogeny through synthesis of multi-gene phylogenetics and phylogenomics.</title>
        <authorList>
            <person name="Vandepol N."/>
            <person name="Liber J."/>
            <person name="Desiro A."/>
            <person name="Na H."/>
            <person name="Kennedy M."/>
            <person name="Barry K."/>
            <person name="Grigoriev I.V."/>
            <person name="Miller A.N."/>
            <person name="O'Donnell K."/>
            <person name="Stajich J.E."/>
            <person name="Bonito G."/>
        </authorList>
    </citation>
    <scope>NUCLEOTIDE SEQUENCE</scope>
    <source>
        <strain evidence="2">NVP60</strain>
    </source>
</reference>
<feature type="region of interest" description="Disordered" evidence="1">
    <location>
        <begin position="992"/>
        <end position="1014"/>
    </location>
</feature>
<dbReference type="OrthoDB" id="2433677at2759"/>
<evidence type="ECO:0000256" key="1">
    <source>
        <dbReference type="SAM" id="MobiDB-lite"/>
    </source>
</evidence>
<accession>A0A9P6R5A1</accession>
<keyword evidence="3" id="KW-1185">Reference proteome</keyword>
<dbReference type="EMBL" id="JAAAIN010000561">
    <property type="protein sequence ID" value="KAG0312972.1"/>
    <property type="molecule type" value="Genomic_DNA"/>
</dbReference>